<proteinExistence type="predicted"/>
<organism evidence="2 3">
    <name type="scientific">Dissulfuribacter thermophilus</name>
    <dbReference type="NCBI Taxonomy" id="1156395"/>
    <lineage>
        <taxon>Bacteria</taxon>
        <taxon>Pseudomonadati</taxon>
        <taxon>Thermodesulfobacteriota</taxon>
        <taxon>Dissulfuribacteria</taxon>
        <taxon>Dissulfuribacterales</taxon>
        <taxon>Dissulfuribacteraceae</taxon>
        <taxon>Dissulfuribacter</taxon>
    </lineage>
</organism>
<dbReference type="OrthoDB" id="5529573at2"/>
<comment type="caution">
    <text evidence="2">The sequence shown here is derived from an EMBL/GenBank/DDBJ whole genome shotgun (WGS) entry which is preliminary data.</text>
</comment>
<evidence type="ECO:0000313" key="3">
    <source>
        <dbReference type="Proteomes" id="UP000093080"/>
    </source>
</evidence>
<feature type="chain" id="PRO_5008626144" description="Lipoprotein" evidence="1">
    <location>
        <begin position="23"/>
        <end position="188"/>
    </location>
</feature>
<protein>
    <recommendedName>
        <fullName evidence="4">Lipoprotein</fullName>
    </recommendedName>
</protein>
<gene>
    <name evidence="2" type="ORF">DBT_2413</name>
</gene>
<sequence>MIYRMVSIILLVALTFAFTACANLNPDPVVRNVEKQPLSSIDQIDSFKPEVASAQALEVINNNRYSQEFFEEVFARLVDQCSNSRSPKNADIIWENFVNPLKMSGKVPPDLAVTTWNYYFSSQFVSLPSGSPVTAYCSELPEIKRNIEKEYKLKQAGFNICNQGKPDSHFVKAMYVYNTMWAACHPEE</sequence>
<dbReference type="Proteomes" id="UP000093080">
    <property type="component" value="Unassembled WGS sequence"/>
</dbReference>
<keyword evidence="3" id="KW-1185">Reference proteome</keyword>
<dbReference type="RefSeq" id="WP_067620773.1">
    <property type="nucleotide sequence ID" value="NZ_MAGO01000017.1"/>
</dbReference>
<feature type="signal peptide" evidence="1">
    <location>
        <begin position="1"/>
        <end position="22"/>
    </location>
</feature>
<dbReference type="PROSITE" id="PS51257">
    <property type="entry name" value="PROKAR_LIPOPROTEIN"/>
    <property type="match status" value="1"/>
</dbReference>
<keyword evidence="1" id="KW-0732">Signal</keyword>
<dbReference type="AlphaFoldDB" id="A0A1B9F2P3"/>
<evidence type="ECO:0000313" key="2">
    <source>
        <dbReference type="EMBL" id="OCC14208.1"/>
    </source>
</evidence>
<dbReference type="STRING" id="1156395.DBT_2413"/>
<dbReference type="EMBL" id="MAGO01000017">
    <property type="protein sequence ID" value="OCC14208.1"/>
    <property type="molecule type" value="Genomic_DNA"/>
</dbReference>
<name>A0A1B9F2P3_9BACT</name>
<reference evidence="2 3" key="1">
    <citation type="submission" date="2016-06" db="EMBL/GenBank/DDBJ databases">
        <title>Respiratory ammonification of nitrate coupled to the oxidation of elemental sulfur in deep-sea autotrophic thermophilic bacteria.</title>
        <authorList>
            <person name="Slobodkina G.B."/>
            <person name="Mardanov A.V."/>
            <person name="Ravin N.V."/>
            <person name="Frolova A.A."/>
            <person name="Viryasiv M.B."/>
            <person name="Chernyh N.A."/>
            <person name="Bonch-Osmolovskaya E.A."/>
            <person name="Slobodkin A.I."/>
        </authorList>
    </citation>
    <scope>NUCLEOTIDE SEQUENCE [LARGE SCALE GENOMIC DNA]</scope>
    <source>
        <strain evidence="2 3">S69</strain>
    </source>
</reference>
<accession>A0A1B9F2P3</accession>
<evidence type="ECO:0000256" key="1">
    <source>
        <dbReference type="SAM" id="SignalP"/>
    </source>
</evidence>
<evidence type="ECO:0008006" key="4">
    <source>
        <dbReference type="Google" id="ProtNLM"/>
    </source>
</evidence>